<keyword evidence="3" id="KW-0723">Serine/threonine-protein kinase</keyword>
<dbReference type="InterPro" id="IPR000595">
    <property type="entry name" value="cNMP-bd_dom"/>
</dbReference>
<comment type="similarity">
    <text evidence="1">Belongs to the protein kinase superfamily. AGC Ser/Thr protein kinase family. cGMP subfamily.</text>
</comment>
<keyword evidence="5 10" id="KW-0547">Nucleotide-binding</keyword>
<evidence type="ECO:0000256" key="8">
    <source>
        <dbReference type="ARBA" id="ARBA00047298"/>
    </source>
</evidence>
<evidence type="ECO:0000256" key="10">
    <source>
        <dbReference type="PROSITE-ProRule" id="PRU10141"/>
    </source>
</evidence>
<feature type="domain" description="Protein kinase" evidence="12">
    <location>
        <begin position="463"/>
        <end position="726"/>
    </location>
</feature>
<dbReference type="GO" id="GO:0004692">
    <property type="term" value="F:cGMP-dependent protein kinase activity"/>
    <property type="evidence" value="ECO:0007669"/>
    <property type="project" value="UniProtKB-EC"/>
</dbReference>
<dbReference type="GeneID" id="109545459"/>
<evidence type="ECO:0000256" key="2">
    <source>
        <dbReference type="ARBA" id="ARBA00012428"/>
    </source>
</evidence>
<dbReference type="InterPro" id="IPR014710">
    <property type="entry name" value="RmlC-like_jellyroll"/>
</dbReference>
<dbReference type="InterPro" id="IPR011009">
    <property type="entry name" value="Kinase-like_dom_sf"/>
</dbReference>
<dbReference type="PROSITE" id="PS50011">
    <property type="entry name" value="PROTEIN_KINASE_DOM"/>
    <property type="match status" value="1"/>
</dbReference>
<organism evidence="15 16">
    <name type="scientific">Dendroctonus ponderosae</name>
    <name type="common">Mountain pine beetle</name>
    <dbReference type="NCBI Taxonomy" id="77166"/>
    <lineage>
        <taxon>Eukaryota</taxon>
        <taxon>Metazoa</taxon>
        <taxon>Ecdysozoa</taxon>
        <taxon>Arthropoda</taxon>
        <taxon>Hexapoda</taxon>
        <taxon>Insecta</taxon>
        <taxon>Pterygota</taxon>
        <taxon>Neoptera</taxon>
        <taxon>Endopterygota</taxon>
        <taxon>Coleoptera</taxon>
        <taxon>Polyphaga</taxon>
        <taxon>Cucujiformia</taxon>
        <taxon>Curculionidae</taxon>
        <taxon>Scolytinae</taxon>
        <taxon>Dendroctonus</taxon>
    </lineage>
</organism>
<dbReference type="FunFam" id="1.10.510.10:FF:000210">
    <property type="entry name" value="Non-specific serine/threonine protein kinase"/>
    <property type="match status" value="1"/>
</dbReference>
<dbReference type="SUPFAM" id="SSF51206">
    <property type="entry name" value="cAMP-binding domain-like"/>
    <property type="match status" value="2"/>
</dbReference>
<feature type="binding site" evidence="10">
    <location>
        <position position="493"/>
    </location>
    <ligand>
        <name>ATP</name>
        <dbReference type="ChEBI" id="CHEBI:30616"/>
    </ligand>
</feature>
<dbReference type="GO" id="GO:0005524">
    <property type="term" value="F:ATP binding"/>
    <property type="evidence" value="ECO:0007669"/>
    <property type="project" value="UniProtKB-UniRule"/>
</dbReference>
<dbReference type="PRINTS" id="PR00103">
    <property type="entry name" value="CAMPKINASE"/>
</dbReference>
<dbReference type="KEGG" id="dpa:109545459"/>
<dbReference type="Gene3D" id="2.60.120.10">
    <property type="entry name" value="Jelly Rolls"/>
    <property type="match status" value="2"/>
</dbReference>
<dbReference type="PROSITE" id="PS00889">
    <property type="entry name" value="CNMP_BINDING_2"/>
    <property type="match status" value="1"/>
</dbReference>
<evidence type="ECO:0000256" key="1">
    <source>
        <dbReference type="ARBA" id="ARBA00006352"/>
    </source>
</evidence>
<keyword evidence="16" id="KW-1185">Reference proteome</keyword>
<dbReference type="PANTHER" id="PTHR24353">
    <property type="entry name" value="CYCLIC NUCLEOTIDE-DEPENDENT PROTEIN KINASE"/>
    <property type="match status" value="1"/>
</dbReference>
<dbReference type="Gene3D" id="1.10.510.10">
    <property type="entry name" value="Transferase(Phosphotransferase) domain 1"/>
    <property type="match status" value="1"/>
</dbReference>
<evidence type="ECO:0000256" key="5">
    <source>
        <dbReference type="ARBA" id="ARBA00022741"/>
    </source>
</evidence>
<feature type="compositionally biased region" description="Basic and acidic residues" evidence="11">
    <location>
        <begin position="120"/>
        <end position="130"/>
    </location>
</feature>
<dbReference type="Pfam" id="PF00069">
    <property type="entry name" value="Pkinase"/>
    <property type="match status" value="1"/>
</dbReference>
<dbReference type="PROSITE" id="PS00888">
    <property type="entry name" value="CNMP_BINDING_1"/>
    <property type="match status" value="1"/>
</dbReference>
<dbReference type="InterPro" id="IPR018490">
    <property type="entry name" value="cNMP-bd_dom_sf"/>
</dbReference>
<dbReference type="PANTHER" id="PTHR24353:SF144">
    <property type="match status" value="1"/>
</dbReference>
<evidence type="ECO:0000313" key="16">
    <source>
        <dbReference type="Proteomes" id="UP000019118"/>
    </source>
</evidence>
<dbReference type="InterPro" id="IPR000719">
    <property type="entry name" value="Prot_kinase_dom"/>
</dbReference>
<dbReference type="InterPro" id="IPR017441">
    <property type="entry name" value="Protein_kinase_ATP_BS"/>
</dbReference>
<evidence type="ECO:0000256" key="3">
    <source>
        <dbReference type="ARBA" id="ARBA00022527"/>
    </source>
</evidence>
<evidence type="ECO:0000256" key="7">
    <source>
        <dbReference type="ARBA" id="ARBA00022840"/>
    </source>
</evidence>
<keyword evidence="4" id="KW-0808">Transferase</keyword>
<feature type="domain" description="AGC-kinase C-terminal" evidence="14">
    <location>
        <begin position="727"/>
        <end position="777"/>
    </location>
</feature>
<dbReference type="EC" id="2.7.11.12" evidence="2"/>
<dbReference type="Proteomes" id="UP000019118">
    <property type="component" value="Unassembled WGS sequence"/>
</dbReference>
<dbReference type="PROSITE" id="PS00107">
    <property type="entry name" value="PROTEIN_KINASE_ATP"/>
    <property type="match status" value="1"/>
</dbReference>
<dbReference type="InterPro" id="IPR035014">
    <property type="entry name" value="STKc_cGK"/>
</dbReference>
<dbReference type="SMART" id="SM00220">
    <property type="entry name" value="S_TKc"/>
    <property type="match status" value="1"/>
</dbReference>
<evidence type="ECO:0000256" key="6">
    <source>
        <dbReference type="ARBA" id="ARBA00022777"/>
    </source>
</evidence>
<feature type="compositionally biased region" description="Basic and acidic residues" evidence="11">
    <location>
        <begin position="154"/>
        <end position="170"/>
    </location>
</feature>
<dbReference type="Gene3D" id="3.30.200.20">
    <property type="entry name" value="Phosphorylase Kinase, domain 1"/>
    <property type="match status" value="1"/>
</dbReference>
<dbReference type="PROSITE" id="PS50042">
    <property type="entry name" value="CNMP_BINDING_3"/>
    <property type="match status" value="2"/>
</dbReference>
<reference evidence="15" key="2">
    <citation type="submission" date="2024-08" db="UniProtKB">
        <authorList>
            <consortium name="EnsemblMetazoa"/>
        </authorList>
    </citation>
    <scope>IDENTIFICATION</scope>
</reference>
<evidence type="ECO:0000313" key="15">
    <source>
        <dbReference type="EnsemblMetazoa" id="XP_019771728.1"/>
    </source>
</evidence>
<keyword evidence="6" id="KW-0418">Kinase</keyword>
<comment type="catalytic activity">
    <reaction evidence="9">
        <text>L-seryl-[protein] + ATP = O-phospho-L-seryl-[protein] + ADP + H(+)</text>
        <dbReference type="Rhea" id="RHEA:17989"/>
        <dbReference type="Rhea" id="RHEA-COMP:9863"/>
        <dbReference type="Rhea" id="RHEA-COMP:11604"/>
        <dbReference type="ChEBI" id="CHEBI:15378"/>
        <dbReference type="ChEBI" id="CHEBI:29999"/>
        <dbReference type="ChEBI" id="CHEBI:30616"/>
        <dbReference type="ChEBI" id="CHEBI:83421"/>
        <dbReference type="ChEBI" id="CHEBI:456216"/>
        <dbReference type="EC" id="2.7.11.12"/>
    </reaction>
</comment>
<dbReference type="Pfam" id="PF00027">
    <property type="entry name" value="cNMP_binding"/>
    <property type="match status" value="2"/>
</dbReference>
<evidence type="ECO:0000259" key="13">
    <source>
        <dbReference type="PROSITE" id="PS50042"/>
    </source>
</evidence>
<comment type="catalytic activity">
    <reaction evidence="8">
        <text>L-threonyl-[protein] + ATP = O-phospho-L-threonyl-[protein] + ADP + H(+)</text>
        <dbReference type="Rhea" id="RHEA:46608"/>
        <dbReference type="Rhea" id="RHEA-COMP:11060"/>
        <dbReference type="Rhea" id="RHEA-COMP:11605"/>
        <dbReference type="ChEBI" id="CHEBI:15378"/>
        <dbReference type="ChEBI" id="CHEBI:30013"/>
        <dbReference type="ChEBI" id="CHEBI:30616"/>
        <dbReference type="ChEBI" id="CHEBI:61977"/>
        <dbReference type="ChEBI" id="CHEBI:456216"/>
        <dbReference type="EC" id="2.7.11.12"/>
    </reaction>
</comment>
<name>A0AAR5QEU4_DENPD</name>
<dbReference type="CDD" id="cd05572">
    <property type="entry name" value="STKc_cGK"/>
    <property type="match status" value="1"/>
</dbReference>
<dbReference type="InterPro" id="IPR018488">
    <property type="entry name" value="cNMP-bd_CS"/>
</dbReference>
<dbReference type="CDD" id="cd00038">
    <property type="entry name" value="CAP_ED"/>
    <property type="match status" value="2"/>
</dbReference>
<sequence length="777" mass="87228">MIKCLCGRSESYTITKPGSVHSIIGNGRASSKPIVRPITPPLVDPAPKDQRDNDEALATDLPPPAAEPGADEPAGSNHEGTVTHTKGPAPNPTAANPDKELGSSLGDPVGATQSKRTKHRAPEPDTDKKPNPPSENSEQDPELLHPDGLTGLPDGRKVSVKDPPEEEHNQSVRRPGVQASVPSDAEVASNENLPSYPKSAQDADQIKKAIETNEFLSRLFYGNRLQDIINGMQLRSVPAKKTLIKQGDKGSEMFVSKQGKFRVLIKGKTVDEFSEPRVFGELALLYNAKRLATIQALSEGQVWVLDRVAFQRIVIRFDRKEQDQYLQFLRNVESLQTVDEDVLLQVSKLFKKEIFPAGTVIVRQGDKGDKFYVIRAGTVTITKNGTVLGKLGKDKCFGEMALQKEDTRQATVTAESPVVECLTLTRKNFIDHFGDVQIPTIQVKTPSLKDVPSEYQDMVLDDLKIIRTLGVGGFGRVELVQHKKRKSLVFALKYQKKIDIVYQNLQEHVHNEKIIQMNCNSPFVVRMHRTFRDNKYVYFLMEACLGGDLFTLLHNQKPKRFDQDNARFLSACVLEALEHLHSKGVVFRDLKPENLMVDLTGYLKLTDFGFAKKMPNRGKTYTFAGTPEYVAPEIVLNRGHDRAVDYWAFGVILFELLTGKTPFCTNDGTNMRTYNKILNGIDNITFPSYVSLKAKNLIEKLCRPMATDRIGMQKGGFADIKNHKFYQGFDWEKFRQHQIPSPYKMKAKDLTDKSNCDVFKQDKTYPPDETSGWDNDF</sequence>
<proteinExistence type="inferred from homology"/>
<reference evidence="16" key="1">
    <citation type="journal article" date="2013" name="Genome Biol.">
        <title>Draft genome of the mountain pine beetle, Dendroctonus ponderosae Hopkins, a major forest pest.</title>
        <authorList>
            <person name="Keeling C.I."/>
            <person name="Yuen M.M."/>
            <person name="Liao N.Y."/>
            <person name="Docking T.R."/>
            <person name="Chan S.K."/>
            <person name="Taylor G.A."/>
            <person name="Palmquist D.L."/>
            <person name="Jackman S.D."/>
            <person name="Nguyen A."/>
            <person name="Li M."/>
            <person name="Henderson H."/>
            <person name="Janes J.K."/>
            <person name="Zhao Y."/>
            <person name="Pandoh P."/>
            <person name="Moore R."/>
            <person name="Sperling F.A."/>
            <person name="Huber D.P."/>
            <person name="Birol I."/>
            <person name="Jones S.J."/>
            <person name="Bohlmann J."/>
        </authorList>
    </citation>
    <scope>NUCLEOTIDE SEQUENCE</scope>
</reference>
<dbReference type="EnsemblMetazoa" id="XM_019916169.1">
    <property type="protein sequence ID" value="XP_019771728.1"/>
    <property type="gene ID" value="LOC109545459"/>
</dbReference>
<evidence type="ECO:0000256" key="4">
    <source>
        <dbReference type="ARBA" id="ARBA00022679"/>
    </source>
</evidence>
<keyword evidence="7 10" id="KW-0067">ATP-binding</keyword>
<dbReference type="AlphaFoldDB" id="A0AAR5QEU4"/>
<feature type="domain" description="Cyclic nucleotide-binding" evidence="13">
    <location>
        <begin position="334"/>
        <end position="429"/>
    </location>
</feature>
<feature type="domain" description="Cyclic nucleotide-binding" evidence="13">
    <location>
        <begin position="216"/>
        <end position="331"/>
    </location>
</feature>
<feature type="region of interest" description="Disordered" evidence="11">
    <location>
        <begin position="18"/>
        <end position="201"/>
    </location>
</feature>
<evidence type="ECO:0000256" key="9">
    <source>
        <dbReference type="ARBA" id="ARBA00047462"/>
    </source>
</evidence>
<evidence type="ECO:0000259" key="14">
    <source>
        <dbReference type="PROSITE" id="PS51285"/>
    </source>
</evidence>
<dbReference type="InterPro" id="IPR000961">
    <property type="entry name" value="AGC-kinase_C"/>
</dbReference>
<evidence type="ECO:0000259" key="12">
    <source>
        <dbReference type="PROSITE" id="PS50011"/>
    </source>
</evidence>
<dbReference type="SMART" id="SM00100">
    <property type="entry name" value="cNMP"/>
    <property type="match status" value="2"/>
</dbReference>
<protein>
    <recommendedName>
        <fullName evidence="2">cGMP-dependent protein kinase</fullName>
        <ecNumber evidence="2">2.7.11.12</ecNumber>
    </recommendedName>
</protein>
<evidence type="ECO:0000256" key="11">
    <source>
        <dbReference type="SAM" id="MobiDB-lite"/>
    </source>
</evidence>
<accession>A0AAR5QEU4</accession>
<dbReference type="SUPFAM" id="SSF56112">
    <property type="entry name" value="Protein kinase-like (PK-like)"/>
    <property type="match status" value="1"/>
</dbReference>
<dbReference type="PROSITE" id="PS51285">
    <property type="entry name" value="AGC_KINASE_CTER"/>
    <property type="match status" value="1"/>
</dbReference>